<dbReference type="EMBL" id="JABSTU010000004">
    <property type="protein sequence ID" value="KAH8033846.1"/>
    <property type="molecule type" value="Genomic_DNA"/>
</dbReference>
<evidence type="ECO:0000313" key="2">
    <source>
        <dbReference type="Proteomes" id="UP000821866"/>
    </source>
</evidence>
<dbReference type="AlphaFoldDB" id="A0A9J6EHI8"/>
<sequence length="125" mass="13934">MQQLQSSSFALEKVVHCYVVVMCAEEGAKGVQRIQNNPRVGFLHVRLVISMCAIIKRSKNGIFALQYGRKRQPFKDEWPRFCHVPSPETPHSALSTTRRTSIAASVIDFDATSPAAAESRDDDLS</sequence>
<dbReference type="Proteomes" id="UP000821866">
    <property type="component" value="Chromosome 2"/>
</dbReference>
<organism evidence="1 2">
    <name type="scientific">Rhipicephalus microplus</name>
    <name type="common">Cattle tick</name>
    <name type="synonym">Boophilus microplus</name>
    <dbReference type="NCBI Taxonomy" id="6941"/>
    <lineage>
        <taxon>Eukaryota</taxon>
        <taxon>Metazoa</taxon>
        <taxon>Ecdysozoa</taxon>
        <taxon>Arthropoda</taxon>
        <taxon>Chelicerata</taxon>
        <taxon>Arachnida</taxon>
        <taxon>Acari</taxon>
        <taxon>Parasitiformes</taxon>
        <taxon>Ixodida</taxon>
        <taxon>Ixodoidea</taxon>
        <taxon>Ixodidae</taxon>
        <taxon>Rhipicephalinae</taxon>
        <taxon>Rhipicephalus</taxon>
        <taxon>Boophilus</taxon>
    </lineage>
</organism>
<comment type="caution">
    <text evidence="1">The sequence shown here is derived from an EMBL/GenBank/DDBJ whole genome shotgun (WGS) entry which is preliminary data.</text>
</comment>
<proteinExistence type="predicted"/>
<keyword evidence="2" id="KW-1185">Reference proteome</keyword>
<reference evidence="1" key="1">
    <citation type="journal article" date="2020" name="Cell">
        <title>Large-Scale Comparative Analyses of Tick Genomes Elucidate Their Genetic Diversity and Vector Capacities.</title>
        <authorList>
            <consortium name="Tick Genome and Microbiome Consortium (TIGMIC)"/>
            <person name="Jia N."/>
            <person name="Wang J."/>
            <person name="Shi W."/>
            <person name="Du L."/>
            <person name="Sun Y."/>
            <person name="Zhan W."/>
            <person name="Jiang J.F."/>
            <person name="Wang Q."/>
            <person name="Zhang B."/>
            <person name="Ji P."/>
            <person name="Bell-Sakyi L."/>
            <person name="Cui X.M."/>
            <person name="Yuan T.T."/>
            <person name="Jiang B.G."/>
            <person name="Yang W.F."/>
            <person name="Lam T.T."/>
            <person name="Chang Q.C."/>
            <person name="Ding S.J."/>
            <person name="Wang X.J."/>
            <person name="Zhu J.G."/>
            <person name="Ruan X.D."/>
            <person name="Zhao L."/>
            <person name="Wei J.T."/>
            <person name="Ye R.Z."/>
            <person name="Que T.C."/>
            <person name="Du C.H."/>
            <person name="Zhou Y.H."/>
            <person name="Cheng J.X."/>
            <person name="Dai P.F."/>
            <person name="Guo W.B."/>
            <person name="Han X.H."/>
            <person name="Huang E.J."/>
            <person name="Li L.F."/>
            <person name="Wei W."/>
            <person name="Gao Y.C."/>
            <person name="Liu J.Z."/>
            <person name="Shao H.Z."/>
            <person name="Wang X."/>
            <person name="Wang C.C."/>
            <person name="Yang T.C."/>
            <person name="Huo Q.B."/>
            <person name="Li W."/>
            <person name="Chen H.Y."/>
            <person name="Chen S.E."/>
            <person name="Zhou L.G."/>
            <person name="Ni X.B."/>
            <person name="Tian J.H."/>
            <person name="Sheng Y."/>
            <person name="Liu T."/>
            <person name="Pan Y.S."/>
            <person name="Xia L.Y."/>
            <person name="Li J."/>
            <person name="Zhao F."/>
            <person name="Cao W.C."/>
        </authorList>
    </citation>
    <scope>NUCLEOTIDE SEQUENCE</scope>
    <source>
        <strain evidence="1">Rmic-2018</strain>
    </source>
</reference>
<evidence type="ECO:0000313" key="1">
    <source>
        <dbReference type="EMBL" id="KAH8033846.1"/>
    </source>
</evidence>
<gene>
    <name evidence="1" type="ORF">HPB51_016618</name>
</gene>
<name>A0A9J6EHI8_RHIMP</name>
<reference evidence="1" key="2">
    <citation type="submission" date="2021-09" db="EMBL/GenBank/DDBJ databases">
        <authorList>
            <person name="Jia N."/>
            <person name="Wang J."/>
            <person name="Shi W."/>
            <person name="Du L."/>
            <person name="Sun Y."/>
            <person name="Zhan W."/>
            <person name="Jiang J."/>
            <person name="Wang Q."/>
            <person name="Zhang B."/>
            <person name="Ji P."/>
            <person name="Sakyi L.B."/>
            <person name="Cui X."/>
            <person name="Yuan T."/>
            <person name="Jiang B."/>
            <person name="Yang W."/>
            <person name="Lam T.T.-Y."/>
            <person name="Chang Q."/>
            <person name="Ding S."/>
            <person name="Wang X."/>
            <person name="Zhu J."/>
            <person name="Ruan X."/>
            <person name="Zhao L."/>
            <person name="Wei J."/>
            <person name="Que T."/>
            <person name="Du C."/>
            <person name="Cheng J."/>
            <person name="Dai P."/>
            <person name="Han X."/>
            <person name="Huang E."/>
            <person name="Gao Y."/>
            <person name="Liu J."/>
            <person name="Shao H."/>
            <person name="Ye R."/>
            <person name="Li L."/>
            <person name="Wei W."/>
            <person name="Wang X."/>
            <person name="Wang C."/>
            <person name="Huo Q."/>
            <person name="Li W."/>
            <person name="Guo W."/>
            <person name="Chen H."/>
            <person name="Chen S."/>
            <person name="Zhou L."/>
            <person name="Zhou L."/>
            <person name="Ni X."/>
            <person name="Tian J."/>
            <person name="Zhou Y."/>
            <person name="Sheng Y."/>
            <person name="Liu T."/>
            <person name="Pan Y."/>
            <person name="Xia L."/>
            <person name="Li J."/>
            <person name="Zhao F."/>
            <person name="Cao W."/>
        </authorList>
    </citation>
    <scope>NUCLEOTIDE SEQUENCE</scope>
    <source>
        <strain evidence="1">Rmic-2018</strain>
        <tissue evidence="1">Larvae</tissue>
    </source>
</reference>
<accession>A0A9J6EHI8</accession>
<protein>
    <submittedName>
        <fullName evidence="1">Uncharacterized protein</fullName>
    </submittedName>
</protein>